<dbReference type="Pfam" id="PF08901">
    <property type="entry name" value="DUF1847"/>
    <property type="match status" value="1"/>
</dbReference>
<dbReference type="RefSeq" id="WP_101249563.1">
    <property type="nucleotide sequence ID" value="NZ_PIUM01000004.1"/>
</dbReference>
<evidence type="ECO:0000313" key="2">
    <source>
        <dbReference type="Proteomes" id="UP000233293"/>
    </source>
</evidence>
<organism evidence="1 2">
    <name type="scientific">Telmatospirillum siberiense</name>
    <dbReference type="NCBI Taxonomy" id="382514"/>
    <lineage>
        <taxon>Bacteria</taxon>
        <taxon>Pseudomonadati</taxon>
        <taxon>Pseudomonadota</taxon>
        <taxon>Alphaproteobacteria</taxon>
        <taxon>Rhodospirillales</taxon>
        <taxon>Rhodospirillaceae</taxon>
        <taxon>Telmatospirillum</taxon>
    </lineage>
</organism>
<gene>
    <name evidence="1" type="ORF">CWS72_05425</name>
</gene>
<proteinExistence type="predicted"/>
<dbReference type="EMBL" id="PIUM01000004">
    <property type="protein sequence ID" value="PKU25508.1"/>
    <property type="molecule type" value="Genomic_DNA"/>
</dbReference>
<dbReference type="OrthoDB" id="9795204at2"/>
<reference evidence="2" key="1">
    <citation type="submission" date="2017-12" db="EMBL/GenBank/DDBJ databases">
        <title>Draft genome sequence of Telmatospirillum siberiense 26-4b1T, an acidotolerant peatland alphaproteobacterium potentially involved in sulfur cycling.</title>
        <authorList>
            <person name="Hausmann B."/>
            <person name="Pjevac P."/>
            <person name="Schreck K."/>
            <person name="Herbold C.W."/>
            <person name="Daims H."/>
            <person name="Wagner M."/>
            <person name="Pester M."/>
            <person name="Loy A."/>
        </authorList>
    </citation>
    <scope>NUCLEOTIDE SEQUENCE [LARGE SCALE GENOMIC DNA]</scope>
    <source>
        <strain evidence="2">26-4b1</strain>
    </source>
</reference>
<evidence type="ECO:0008006" key="3">
    <source>
        <dbReference type="Google" id="ProtNLM"/>
    </source>
</evidence>
<protein>
    <recommendedName>
        <fullName evidence="3">Metal-binding protein</fullName>
    </recommendedName>
</protein>
<keyword evidence="2" id="KW-1185">Reference proteome</keyword>
<sequence length="220" mass="24107">MSTTKDPSCSECGLLNCYRQDKKFPDFCLTEALDPAEIAETVENYRGDGLDAKLFHAAAEVEGLYYGKLTRVEETLAFAKRIGAKRVGIATCVGLIEETRIFARFLRQADIEAHTVLCKVGSVDKSEAGIAEELKVKPGNMEACCNPVLQARMLNALHTGLNVIVGLCVGHDSLFIRHSEAPVTTLIVKDRVLGHNPAVALYTAKSYCSRLFDEERVKGL</sequence>
<accession>A0A2N3PYN8</accession>
<dbReference type="Proteomes" id="UP000233293">
    <property type="component" value="Unassembled WGS sequence"/>
</dbReference>
<dbReference type="InterPro" id="IPR014997">
    <property type="entry name" value="DUF1847"/>
</dbReference>
<name>A0A2N3PYN8_9PROT</name>
<comment type="caution">
    <text evidence="1">The sequence shown here is derived from an EMBL/GenBank/DDBJ whole genome shotgun (WGS) entry which is preliminary data.</text>
</comment>
<evidence type="ECO:0000313" key="1">
    <source>
        <dbReference type="EMBL" id="PKU25508.1"/>
    </source>
</evidence>
<dbReference type="AlphaFoldDB" id="A0A2N3PYN8"/>